<proteinExistence type="predicted"/>
<accession>A0AAW0F155</accession>
<organism evidence="2 3">
    <name type="scientific">Novymonas esmeraldas</name>
    <dbReference type="NCBI Taxonomy" id="1808958"/>
    <lineage>
        <taxon>Eukaryota</taxon>
        <taxon>Discoba</taxon>
        <taxon>Euglenozoa</taxon>
        <taxon>Kinetoplastea</taxon>
        <taxon>Metakinetoplastina</taxon>
        <taxon>Trypanosomatida</taxon>
        <taxon>Trypanosomatidae</taxon>
        <taxon>Novymonas</taxon>
    </lineage>
</organism>
<name>A0AAW0F155_9TRYP</name>
<keyword evidence="1" id="KW-0175">Coiled coil</keyword>
<evidence type="ECO:0000313" key="2">
    <source>
        <dbReference type="EMBL" id="KAK7199860.1"/>
    </source>
</evidence>
<dbReference type="PANTHER" id="PTHR35706">
    <property type="entry name" value="F14O23.11 PROTEIN"/>
    <property type="match status" value="1"/>
</dbReference>
<feature type="coiled-coil region" evidence="1">
    <location>
        <begin position="121"/>
        <end position="148"/>
    </location>
</feature>
<evidence type="ECO:0000313" key="3">
    <source>
        <dbReference type="Proteomes" id="UP001430356"/>
    </source>
</evidence>
<dbReference type="InterPro" id="IPR053325">
    <property type="entry name" value="H3-Acetyl_Activator"/>
</dbReference>
<protein>
    <submittedName>
        <fullName evidence="2">Uncharacterized protein</fullName>
    </submittedName>
</protein>
<reference evidence="2 3" key="1">
    <citation type="journal article" date="2021" name="MBio">
        <title>A New Model Trypanosomatid, Novymonas esmeraldas: Genomic Perception of Its 'Candidatus Pandoraea novymonadis' Endosymbiont.</title>
        <authorList>
            <person name="Zakharova A."/>
            <person name="Saura A."/>
            <person name="Butenko A."/>
            <person name="Podesvova L."/>
            <person name="Warmusova S."/>
            <person name="Kostygov A.Y."/>
            <person name="Nenarokova A."/>
            <person name="Lukes J."/>
            <person name="Opperdoes F.R."/>
            <person name="Yurchenko V."/>
        </authorList>
    </citation>
    <scope>NUCLEOTIDE SEQUENCE [LARGE SCALE GENOMIC DNA]</scope>
    <source>
        <strain evidence="2 3">E262AT.01</strain>
    </source>
</reference>
<dbReference type="Proteomes" id="UP001430356">
    <property type="component" value="Unassembled WGS sequence"/>
</dbReference>
<comment type="caution">
    <text evidence="2">The sequence shown here is derived from an EMBL/GenBank/DDBJ whole genome shotgun (WGS) entry which is preliminary data.</text>
</comment>
<evidence type="ECO:0000256" key="1">
    <source>
        <dbReference type="SAM" id="Coils"/>
    </source>
</evidence>
<dbReference type="PANTHER" id="PTHR35706:SF1">
    <property type="entry name" value="EMBRYOGENESIS-LIKE PROTEIN"/>
    <property type="match status" value="1"/>
</dbReference>
<gene>
    <name evidence="2" type="ORF">NESM_000033900</name>
</gene>
<sequence>MTTSTPVAPLRWLSAPPQLAARGIAASAGSAAGVASMCVSRRCAHTTTTTTTTTAPSKTTNEQLDELMDSFAEARALITDAMESVGTTYFADDMEDAETQTKDVLTRWEALQADLEGSGETEQLQRVRSMYELKIKQLKAELETVQEAGGSG</sequence>
<keyword evidence="3" id="KW-1185">Reference proteome</keyword>
<dbReference type="EMBL" id="JAECZO010000002">
    <property type="protein sequence ID" value="KAK7199860.1"/>
    <property type="molecule type" value="Genomic_DNA"/>
</dbReference>
<dbReference type="AlphaFoldDB" id="A0AAW0F155"/>